<gene>
    <name evidence="1" type="ORF">AWC08_19535</name>
</gene>
<evidence type="ECO:0000313" key="1">
    <source>
        <dbReference type="EMBL" id="ORV92554.1"/>
    </source>
</evidence>
<dbReference type="RefSeq" id="WP_069433458.1">
    <property type="nucleotide sequence ID" value="NZ_JACKSU010000134.1"/>
</dbReference>
<protein>
    <recommendedName>
        <fullName evidence="3">DUF2750 domain-containing protein</fullName>
    </recommendedName>
</protein>
<evidence type="ECO:0008006" key="3">
    <source>
        <dbReference type="Google" id="ProtNLM"/>
    </source>
</evidence>
<evidence type="ECO:0000313" key="2">
    <source>
        <dbReference type="Proteomes" id="UP000193928"/>
    </source>
</evidence>
<dbReference type="AlphaFoldDB" id="A0A1X1X105"/>
<proteinExistence type="predicted"/>
<dbReference type="Pfam" id="PF11042">
    <property type="entry name" value="DUF2750"/>
    <property type="match status" value="1"/>
</dbReference>
<organism evidence="1 2">
    <name type="scientific">Mycobacterium gordonae</name>
    <dbReference type="NCBI Taxonomy" id="1778"/>
    <lineage>
        <taxon>Bacteria</taxon>
        <taxon>Bacillati</taxon>
        <taxon>Actinomycetota</taxon>
        <taxon>Actinomycetes</taxon>
        <taxon>Mycobacteriales</taxon>
        <taxon>Mycobacteriaceae</taxon>
        <taxon>Mycobacterium</taxon>
    </lineage>
</organism>
<dbReference type="Proteomes" id="UP000193928">
    <property type="component" value="Unassembled WGS sequence"/>
</dbReference>
<accession>A0A1X1X105</accession>
<name>A0A1X1X105_MYCGO</name>
<dbReference type="InterPro" id="IPR021284">
    <property type="entry name" value="DUF2750"/>
</dbReference>
<sequence length="128" mass="13974">MALHLNTELDAGYRRFVARVRSEGTVWLLIDPDMQGAWVQSNHYDGPDGQPVVVHLVFSAAAYARRHATGPWADMTPAALDLEEFLSGPLRQMHERGHLMGPDYNSDLAGLEVEPLDLGAALLGEAAP</sequence>
<comment type="caution">
    <text evidence="1">The sequence shown here is derived from an EMBL/GenBank/DDBJ whole genome shotgun (WGS) entry which is preliminary data.</text>
</comment>
<reference evidence="1 2" key="1">
    <citation type="submission" date="2016-01" db="EMBL/GenBank/DDBJ databases">
        <title>The new phylogeny of the genus Mycobacterium.</title>
        <authorList>
            <person name="Tarcisio F."/>
            <person name="Conor M."/>
            <person name="Antonella G."/>
            <person name="Elisabetta G."/>
            <person name="Giulia F.S."/>
            <person name="Sara T."/>
            <person name="Anna F."/>
            <person name="Clotilde B."/>
            <person name="Roberto B."/>
            <person name="Veronica D.S."/>
            <person name="Fabio R."/>
            <person name="Monica P."/>
            <person name="Olivier J."/>
            <person name="Enrico T."/>
            <person name="Nicola S."/>
        </authorList>
    </citation>
    <scope>NUCLEOTIDE SEQUENCE [LARGE SCALE GENOMIC DNA]</scope>
    <source>
        <strain evidence="1 2">DSM 44160</strain>
    </source>
</reference>
<dbReference type="EMBL" id="LQOY01000049">
    <property type="protein sequence ID" value="ORV92554.1"/>
    <property type="molecule type" value="Genomic_DNA"/>
</dbReference>
<keyword evidence="2" id="KW-1185">Reference proteome</keyword>